<accession>A0A8K0RBV9</accession>
<organism evidence="1 2">
    <name type="scientific">Paraphoma chrysanthemicola</name>
    <dbReference type="NCBI Taxonomy" id="798071"/>
    <lineage>
        <taxon>Eukaryota</taxon>
        <taxon>Fungi</taxon>
        <taxon>Dikarya</taxon>
        <taxon>Ascomycota</taxon>
        <taxon>Pezizomycotina</taxon>
        <taxon>Dothideomycetes</taxon>
        <taxon>Pleosporomycetidae</taxon>
        <taxon>Pleosporales</taxon>
        <taxon>Pleosporineae</taxon>
        <taxon>Phaeosphaeriaceae</taxon>
        <taxon>Paraphoma</taxon>
    </lineage>
</organism>
<evidence type="ECO:0000313" key="1">
    <source>
        <dbReference type="EMBL" id="KAH7091570.1"/>
    </source>
</evidence>
<proteinExistence type="predicted"/>
<evidence type="ECO:0000313" key="2">
    <source>
        <dbReference type="Proteomes" id="UP000813461"/>
    </source>
</evidence>
<reference evidence="1" key="1">
    <citation type="journal article" date="2021" name="Nat. Commun.">
        <title>Genetic determinants of endophytism in the Arabidopsis root mycobiome.</title>
        <authorList>
            <person name="Mesny F."/>
            <person name="Miyauchi S."/>
            <person name="Thiergart T."/>
            <person name="Pickel B."/>
            <person name="Atanasova L."/>
            <person name="Karlsson M."/>
            <person name="Huettel B."/>
            <person name="Barry K.W."/>
            <person name="Haridas S."/>
            <person name="Chen C."/>
            <person name="Bauer D."/>
            <person name="Andreopoulos W."/>
            <person name="Pangilinan J."/>
            <person name="LaButti K."/>
            <person name="Riley R."/>
            <person name="Lipzen A."/>
            <person name="Clum A."/>
            <person name="Drula E."/>
            <person name="Henrissat B."/>
            <person name="Kohler A."/>
            <person name="Grigoriev I.V."/>
            <person name="Martin F.M."/>
            <person name="Hacquard S."/>
        </authorList>
    </citation>
    <scope>NUCLEOTIDE SEQUENCE</scope>
    <source>
        <strain evidence="1">MPI-SDFR-AT-0120</strain>
    </source>
</reference>
<comment type="caution">
    <text evidence="1">The sequence shown here is derived from an EMBL/GenBank/DDBJ whole genome shotgun (WGS) entry which is preliminary data.</text>
</comment>
<dbReference type="AlphaFoldDB" id="A0A8K0RBV9"/>
<gene>
    <name evidence="1" type="ORF">FB567DRAFT_518980</name>
</gene>
<dbReference type="EMBL" id="JAGMVJ010000004">
    <property type="protein sequence ID" value="KAH7091570.1"/>
    <property type="molecule type" value="Genomic_DNA"/>
</dbReference>
<dbReference type="InterPro" id="IPR011008">
    <property type="entry name" value="Dimeric_a/b-barrel"/>
</dbReference>
<sequence length="262" mass="29710">MASITDTNDMLILWGEVDPNTTDENALNDWWTNEHLPERLRLPGFVRARRYYSLGSHGKREYLAWYEVNDIQDLSSEEYLYALNHPTPRTQQFMPCLSTMNRSACRTDRHPHAYVGWNGLQNSEHQYLILLVLNLETSRDSQQAITTLLEQYVQKDTPPSIEKLRVHIAIKDSAITAAGTASKSYNDVLFKPQRSGDKIIALVELQLQSSPRAILDLKWAQNIISTIEATGLQVEHSNTYELLCSMDRSDVVVEADASSATG</sequence>
<dbReference type="SUPFAM" id="SSF54909">
    <property type="entry name" value="Dimeric alpha+beta barrel"/>
    <property type="match status" value="1"/>
</dbReference>
<protein>
    <submittedName>
        <fullName evidence="1">Uncharacterized protein</fullName>
    </submittedName>
</protein>
<dbReference type="Proteomes" id="UP000813461">
    <property type="component" value="Unassembled WGS sequence"/>
</dbReference>
<keyword evidence="2" id="KW-1185">Reference proteome</keyword>
<dbReference type="OrthoDB" id="2851338at2759"/>
<name>A0A8K0RBV9_9PLEO</name>